<gene>
    <name evidence="3" type="ORF">BDP81DRAFT_17876</name>
</gene>
<evidence type="ECO:0000256" key="2">
    <source>
        <dbReference type="SAM" id="SignalP"/>
    </source>
</evidence>
<keyword evidence="2" id="KW-0732">Signal</keyword>
<evidence type="ECO:0000313" key="4">
    <source>
        <dbReference type="Proteomes" id="UP001243989"/>
    </source>
</evidence>
<feature type="region of interest" description="Disordered" evidence="1">
    <location>
        <begin position="44"/>
        <end position="69"/>
    </location>
</feature>
<feature type="signal peptide" evidence="2">
    <location>
        <begin position="1"/>
        <end position="17"/>
    </location>
</feature>
<keyword evidence="4" id="KW-1185">Reference proteome</keyword>
<accession>A0AAJ0A533</accession>
<sequence>MCIAPILIVVVVVVVVALEVSRHTQLSPPVIWEAIFLILDPSSSPSRYSETELSAATPPLPISSPSSRRGPFVTLTQLSNGHRVPSLGIPDPTTQLSFGHCIFGYIVPYLRISSPPSHTQETEAG</sequence>
<feature type="chain" id="PRO_5042616077" description="Secreted protein" evidence="2">
    <location>
        <begin position="18"/>
        <end position="125"/>
    </location>
</feature>
<dbReference type="Proteomes" id="UP001243989">
    <property type="component" value="Unassembled WGS sequence"/>
</dbReference>
<proteinExistence type="predicted"/>
<evidence type="ECO:0000313" key="3">
    <source>
        <dbReference type="EMBL" id="KAK1656249.1"/>
    </source>
</evidence>
<evidence type="ECO:0008006" key="5">
    <source>
        <dbReference type="Google" id="ProtNLM"/>
    </source>
</evidence>
<dbReference type="GeneID" id="85467108"/>
<dbReference type="EMBL" id="JAHMHQ010000001">
    <property type="protein sequence ID" value="KAK1656249.1"/>
    <property type="molecule type" value="Genomic_DNA"/>
</dbReference>
<comment type="caution">
    <text evidence="3">The sequence shown here is derived from an EMBL/GenBank/DDBJ whole genome shotgun (WGS) entry which is preliminary data.</text>
</comment>
<reference evidence="3" key="1">
    <citation type="submission" date="2021-06" db="EMBL/GenBank/DDBJ databases">
        <title>Comparative genomics, transcriptomics and evolutionary studies reveal genomic signatures of adaptation to plant cell wall in hemibiotrophic fungi.</title>
        <authorList>
            <consortium name="DOE Joint Genome Institute"/>
            <person name="Baroncelli R."/>
            <person name="Diaz J.F."/>
            <person name="Benocci T."/>
            <person name="Peng M."/>
            <person name="Battaglia E."/>
            <person name="Haridas S."/>
            <person name="Andreopoulos W."/>
            <person name="Labutti K."/>
            <person name="Pangilinan J."/>
            <person name="Floch G.L."/>
            <person name="Makela M.R."/>
            <person name="Henrissat B."/>
            <person name="Grigoriev I.V."/>
            <person name="Crouch J.A."/>
            <person name="De Vries R.P."/>
            <person name="Sukno S.A."/>
            <person name="Thon M.R."/>
        </authorList>
    </citation>
    <scope>NUCLEOTIDE SEQUENCE</scope>
    <source>
        <strain evidence="3">CBS 102054</strain>
    </source>
</reference>
<organism evidence="3 4">
    <name type="scientific">Colletotrichum phormii</name>
    <dbReference type="NCBI Taxonomy" id="359342"/>
    <lineage>
        <taxon>Eukaryota</taxon>
        <taxon>Fungi</taxon>
        <taxon>Dikarya</taxon>
        <taxon>Ascomycota</taxon>
        <taxon>Pezizomycotina</taxon>
        <taxon>Sordariomycetes</taxon>
        <taxon>Hypocreomycetidae</taxon>
        <taxon>Glomerellales</taxon>
        <taxon>Glomerellaceae</taxon>
        <taxon>Colletotrichum</taxon>
        <taxon>Colletotrichum acutatum species complex</taxon>
    </lineage>
</organism>
<evidence type="ECO:0000256" key="1">
    <source>
        <dbReference type="SAM" id="MobiDB-lite"/>
    </source>
</evidence>
<feature type="compositionally biased region" description="Low complexity" evidence="1">
    <location>
        <begin position="53"/>
        <end position="69"/>
    </location>
</feature>
<dbReference type="RefSeq" id="XP_060452293.1">
    <property type="nucleotide sequence ID" value="XM_060582246.1"/>
</dbReference>
<dbReference type="AlphaFoldDB" id="A0AAJ0A533"/>
<name>A0AAJ0A533_9PEZI</name>
<protein>
    <recommendedName>
        <fullName evidence="5">Secreted protein</fullName>
    </recommendedName>
</protein>